<sequence>MLYEARNSLSIEDNMFLHYDRMIISVILRKDVLKYLHTNHPVTYAMKDLANPNSRKRHEYTRDTNTTLERNYKTMGKYTHRFYCKNGPLLLAGMCELLLKIGRGILIRNSTSQDTISCLENMFARITPSGSTQRCPVEAMLGRKLNGILDNLRPNIQHIITKASYAPKHYHDRNKRDRQLEDSRIERNGEIIRKGCFYRYTSECEDNPNDETIITYREVEIATSSPCGQKRPIRHWKPPKILRGVAKKKPYEGSESPMKKKTCIRFKEEWLSELVEIDLPSSTYKQKIQLGDILMQ</sequence>
<comment type="caution">
    <text evidence="1">The sequence shown here is derived from an EMBL/GenBank/DDBJ whole genome shotgun (WGS) entry which is preliminary data.</text>
</comment>
<organism evidence="1 2">
    <name type="scientific">Thelohanellus kitauei</name>
    <name type="common">Myxosporean</name>
    <dbReference type="NCBI Taxonomy" id="669202"/>
    <lineage>
        <taxon>Eukaryota</taxon>
        <taxon>Metazoa</taxon>
        <taxon>Cnidaria</taxon>
        <taxon>Myxozoa</taxon>
        <taxon>Myxosporea</taxon>
        <taxon>Bivalvulida</taxon>
        <taxon>Platysporina</taxon>
        <taxon>Myxobolidae</taxon>
        <taxon>Thelohanellus</taxon>
    </lineage>
</organism>
<dbReference type="AlphaFoldDB" id="A0A0C2I5V6"/>
<evidence type="ECO:0000313" key="1">
    <source>
        <dbReference type="EMBL" id="KII60523.1"/>
    </source>
</evidence>
<gene>
    <name evidence="1" type="ORF">RF11_05597</name>
</gene>
<keyword evidence="2" id="KW-1185">Reference proteome</keyword>
<proteinExistence type="predicted"/>
<accession>A0A0C2I5V6</accession>
<dbReference type="Proteomes" id="UP000031668">
    <property type="component" value="Unassembled WGS sequence"/>
</dbReference>
<reference evidence="1 2" key="1">
    <citation type="journal article" date="2014" name="Genome Biol. Evol.">
        <title>The genome of the myxosporean Thelohanellus kitauei shows adaptations to nutrient acquisition within its fish host.</title>
        <authorList>
            <person name="Yang Y."/>
            <person name="Xiong J."/>
            <person name="Zhou Z."/>
            <person name="Huo F."/>
            <person name="Miao W."/>
            <person name="Ran C."/>
            <person name="Liu Y."/>
            <person name="Zhang J."/>
            <person name="Feng J."/>
            <person name="Wang M."/>
            <person name="Wang M."/>
            <person name="Wang L."/>
            <person name="Yao B."/>
        </authorList>
    </citation>
    <scope>NUCLEOTIDE SEQUENCE [LARGE SCALE GENOMIC DNA]</scope>
    <source>
        <strain evidence="1">Wuqing</strain>
    </source>
</reference>
<evidence type="ECO:0000313" key="2">
    <source>
        <dbReference type="Proteomes" id="UP000031668"/>
    </source>
</evidence>
<protein>
    <submittedName>
        <fullName evidence="1">Uncharacterized protein</fullName>
    </submittedName>
</protein>
<dbReference type="EMBL" id="JWZT01005579">
    <property type="protein sequence ID" value="KII60523.1"/>
    <property type="molecule type" value="Genomic_DNA"/>
</dbReference>
<name>A0A0C2I5V6_THEKT</name>